<dbReference type="InterPro" id="IPR001314">
    <property type="entry name" value="Peptidase_S1A"/>
</dbReference>
<comment type="similarity">
    <text evidence="2">Belongs to the peptidase S1 family. CLIP subfamily.</text>
</comment>
<dbReference type="SUPFAM" id="SSF50494">
    <property type="entry name" value="Trypsin-like serine proteases"/>
    <property type="match status" value="1"/>
</dbReference>
<dbReference type="Gene3D" id="2.40.10.10">
    <property type="entry name" value="Trypsin-like serine proteases"/>
    <property type="match status" value="1"/>
</dbReference>
<keyword evidence="1" id="KW-1015">Disulfide bond</keyword>
<proteinExistence type="inferred from homology"/>
<organism evidence="4 5">
    <name type="scientific">Rhamnusium bicolor</name>
    <dbReference type="NCBI Taxonomy" id="1586634"/>
    <lineage>
        <taxon>Eukaryota</taxon>
        <taxon>Metazoa</taxon>
        <taxon>Ecdysozoa</taxon>
        <taxon>Arthropoda</taxon>
        <taxon>Hexapoda</taxon>
        <taxon>Insecta</taxon>
        <taxon>Pterygota</taxon>
        <taxon>Neoptera</taxon>
        <taxon>Endopterygota</taxon>
        <taxon>Coleoptera</taxon>
        <taxon>Polyphaga</taxon>
        <taxon>Cucujiformia</taxon>
        <taxon>Chrysomeloidea</taxon>
        <taxon>Cerambycidae</taxon>
        <taxon>Lepturinae</taxon>
        <taxon>Rhagiini</taxon>
        <taxon>Rhamnusium</taxon>
    </lineage>
</organism>
<name>A0AAV8Y7X8_9CUCU</name>
<dbReference type="EMBL" id="JANEYF010002397">
    <property type="protein sequence ID" value="KAJ8947086.1"/>
    <property type="molecule type" value="Genomic_DNA"/>
</dbReference>
<dbReference type="PANTHER" id="PTHR24256">
    <property type="entry name" value="TRYPTASE-RELATED"/>
    <property type="match status" value="1"/>
</dbReference>
<dbReference type="InterPro" id="IPR001254">
    <property type="entry name" value="Trypsin_dom"/>
</dbReference>
<protein>
    <recommendedName>
        <fullName evidence="3">Peptidase S1 domain-containing protein</fullName>
    </recommendedName>
</protein>
<keyword evidence="5" id="KW-1185">Reference proteome</keyword>
<evidence type="ECO:0000259" key="3">
    <source>
        <dbReference type="PROSITE" id="PS50240"/>
    </source>
</evidence>
<evidence type="ECO:0000313" key="4">
    <source>
        <dbReference type="EMBL" id="KAJ8947086.1"/>
    </source>
</evidence>
<comment type="caution">
    <text evidence="4">The sequence shown here is derived from an EMBL/GenBank/DDBJ whole genome shotgun (WGS) entry which is preliminary data.</text>
</comment>
<dbReference type="GO" id="GO:0004252">
    <property type="term" value="F:serine-type endopeptidase activity"/>
    <property type="evidence" value="ECO:0007669"/>
    <property type="project" value="InterPro"/>
</dbReference>
<dbReference type="InterPro" id="IPR043504">
    <property type="entry name" value="Peptidase_S1_PA_chymotrypsin"/>
</dbReference>
<accession>A0AAV8Y7X8</accession>
<sequence>ECCSQLVSGSTPTGQTYLCLPNGSNCPSGGGSNVIDPRIVTPSQPGQLCPNGFFPCYGQATTCGVQYIPPTNTADGVSDFGAYPWQAYLRNSTNAFAGSGVLLDPYHVLTAAHKVYNSVANPSSITVYMGVWNPANFTNTQSSTVATVTVHPAFVANTLVDDIAILTLSQPIVLGIYTNINTICLASTGGSSYIGQTCIVSGWGQTAFTNFDAPTNPQKQVTVTIVNYDTCRTSFANINLLGSNVDTYLDPNGEICAGGESMRDACSQDGGSPLVCVDSTGRYGVAGLVIWGKNCGQPGVYGVYVNVPYYYNWIQGVLTQSIGTTAFG</sequence>
<dbReference type="SMART" id="SM00020">
    <property type="entry name" value="Tryp_SPc"/>
    <property type="match status" value="1"/>
</dbReference>
<dbReference type="PRINTS" id="PR00722">
    <property type="entry name" value="CHYMOTRYPSIN"/>
</dbReference>
<dbReference type="GO" id="GO:0006508">
    <property type="term" value="P:proteolysis"/>
    <property type="evidence" value="ECO:0007669"/>
    <property type="project" value="InterPro"/>
</dbReference>
<evidence type="ECO:0000256" key="2">
    <source>
        <dbReference type="ARBA" id="ARBA00024195"/>
    </source>
</evidence>
<reference evidence="4" key="1">
    <citation type="journal article" date="2023" name="Insect Mol. Biol.">
        <title>Genome sequencing provides insights into the evolution of gene families encoding plant cell wall-degrading enzymes in longhorned beetles.</title>
        <authorList>
            <person name="Shin N.R."/>
            <person name="Okamura Y."/>
            <person name="Kirsch R."/>
            <person name="Pauchet Y."/>
        </authorList>
    </citation>
    <scope>NUCLEOTIDE SEQUENCE</scope>
    <source>
        <strain evidence="4">RBIC_L_NR</strain>
    </source>
</reference>
<dbReference type="AlphaFoldDB" id="A0AAV8Y7X8"/>
<gene>
    <name evidence="4" type="ORF">NQ314_008686</name>
</gene>
<evidence type="ECO:0000256" key="1">
    <source>
        <dbReference type="ARBA" id="ARBA00023157"/>
    </source>
</evidence>
<evidence type="ECO:0000313" key="5">
    <source>
        <dbReference type="Proteomes" id="UP001162156"/>
    </source>
</evidence>
<dbReference type="Proteomes" id="UP001162156">
    <property type="component" value="Unassembled WGS sequence"/>
</dbReference>
<dbReference type="PROSITE" id="PS50240">
    <property type="entry name" value="TRYPSIN_DOM"/>
    <property type="match status" value="1"/>
</dbReference>
<feature type="domain" description="Peptidase S1" evidence="3">
    <location>
        <begin position="73"/>
        <end position="319"/>
    </location>
</feature>
<dbReference type="InterPro" id="IPR051487">
    <property type="entry name" value="Ser/Thr_Proteases_Immune/Dev"/>
</dbReference>
<dbReference type="Pfam" id="PF00089">
    <property type="entry name" value="Trypsin"/>
    <property type="match status" value="1"/>
</dbReference>
<dbReference type="CDD" id="cd00190">
    <property type="entry name" value="Tryp_SPc"/>
    <property type="match status" value="1"/>
</dbReference>
<dbReference type="InterPro" id="IPR009003">
    <property type="entry name" value="Peptidase_S1_PA"/>
</dbReference>
<feature type="non-terminal residue" evidence="4">
    <location>
        <position position="1"/>
    </location>
</feature>